<feature type="region of interest" description="Disordered" evidence="1">
    <location>
        <begin position="101"/>
        <end position="125"/>
    </location>
</feature>
<proteinExistence type="predicted"/>
<accession>A0A9P1J2L7</accession>
<dbReference type="Proteomes" id="UP001152747">
    <property type="component" value="Unassembled WGS sequence"/>
</dbReference>
<feature type="compositionally biased region" description="Basic and acidic residues" evidence="1">
    <location>
        <begin position="266"/>
        <end position="276"/>
    </location>
</feature>
<protein>
    <submittedName>
        <fullName evidence="2">Uncharacterized protein</fullName>
    </submittedName>
</protein>
<reference evidence="2" key="1">
    <citation type="submission" date="2022-11" db="EMBL/GenBank/DDBJ databases">
        <authorList>
            <person name="Kikuchi T."/>
        </authorList>
    </citation>
    <scope>NUCLEOTIDE SEQUENCE</scope>
    <source>
        <strain evidence="2">PS1010</strain>
    </source>
</reference>
<dbReference type="EMBL" id="CANHGI010000006">
    <property type="protein sequence ID" value="CAI5455542.1"/>
    <property type="molecule type" value="Genomic_DNA"/>
</dbReference>
<feature type="region of interest" description="Disordered" evidence="1">
    <location>
        <begin position="339"/>
        <end position="364"/>
    </location>
</feature>
<evidence type="ECO:0000313" key="2">
    <source>
        <dbReference type="EMBL" id="CAI5455542.1"/>
    </source>
</evidence>
<feature type="compositionally biased region" description="Basic and acidic residues" evidence="1">
    <location>
        <begin position="245"/>
        <end position="256"/>
    </location>
</feature>
<feature type="region of interest" description="Disordered" evidence="1">
    <location>
        <begin position="634"/>
        <end position="656"/>
    </location>
</feature>
<name>A0A9P1J2L7_9PELO</name>
<sequence length="725" mass="80414">MNLCCKFVAGVYTPSVRNIPISKDEQLCMREAQFHSAAPPTLAPNPSQTSASQHLDPVAQLPSKSSMPGGGMRRTSKPAVSSNSLLKQAIANRISGEVEAMQKEKEIPVESKEPAKIHKTDSNEMSKSVLLNPAWYRDEQGRTGYKTSDWENVSNKQKDVVKQKKGGKKGAVDDGIKELDTDLLSDNSGGGKGSASGSQTPTPTPSECSDPKKLAKELKKREKEMKKAEEKAKKEEKKLKKKKAKEGAEKTDKDSDIVVETEEVEVQVKQKEKSTEKAAATIKLTLTPKRTPTSIRKLKAESSGNPKKTTIGERRDSNMSIASRGSFKSVTFNDRVETREIERNSNISSSEDDAAIMSDDELARPSLARRKKIATLRQAQQLQKQNYNEQQQEQRLEHQDFYGNDDLDDFEEQERLALLGNAPQYVISQQEHEEDEDDEEEDNDEDTISQNSYYAEDREGADIYLRNEKSFIEMEITPAEVMGSDVIYERNMMGSMSKLHGDDSSASLLFGYQLPRSASGYFEPGAMNYSYEEAIRGPGVHGLPIPPNQLKITSTQRSVYENMESPVSLPPGQGGAFLAAANTSGPGRYYPVHELMQQQPSSSTQGSPYSSRNQLARQQFFTSATQAPTNIVSKTTEAISQSSSTSTLKEEGEESEMRKKFVARFGARKAPIAHREEDPADPVHGMGSQESMNSTDSRESLLHDEISIIKFQLLSAFCTFSLLIR</sequence>
<organism evidence="2 3">
    <name type="scientific">Caenorhabditis angaria</name>
    <dbReference type="NCBI Taxonomy" id="860376"/>
    <lineage>
        <taxon>Eukaryota</taxon>
        <taxon>Metazoa</taxon>
        <taxon>Ecdysozoa</taxon>
        <taxon>Nematoda</taxon>
        <taxon>Chromadorea</taxon>
        <taxon>Rhabditida</taxon>
        <taxon>Rhabditina</taxon>
        <taxon>Rhabditomorpha</taxon>
        <taxon>Rhabditoidea</taxon>
        <taxon>Rhabditidae</taxon>
        <taxon>Peloderinae</taxon>
        <taxon>Caenorhabditis</taxon>
    </lineage>
</organism>
<comment type="caution">
    <text evidence="2">The sequence shown here is derived from an EMBL/GenBank/DDBJ whole genome shotgun (WGS) entry which is preliminary data.</text>
</comment>
<feature type="region of interest" description="Disordered" evidence="1">
    <location>
        <begin position="378"/>
        <end position="408"/>
    </location>
</feature>
<feature type="compositionally biased region" description="Low complexity" evidence="1">
    <location>
        <begin position="378"/>
        <end position="391"/>
    </location>
</feature>
<feature type="compositionally biased region" description="Basic and acidic residues" evidence="1">
    <location>
        <begin position="170"/>
        <end position="180"/>
    </location>
</feature>
<feature type="compositionally biased region" description="Polar residues" evidence="1">
    <location>
        <begin position="44"/>
        <end position="53"/>
    </location>
</feature>
<keyword evidence="3" id="KW-1185">Reference proteome</keyword>
<feature type="region of interest" description="Disordered" evidence="1">
    <location>
        <begin position="37"/>
        <end position="84"/>
    </location>
</feature>
<feature type="compositionally biased region" description="Basic and acidic residues" evidence="1">
    <location>
        <begin position="101"/>
        <end position="124"/>
    </location>
</feature>
<feature type="compositionally biased region" description="Acidic residues" evidence="1">
    <location>
        <begin position="350"/>
        <end position="360"/>
    </location>
</feature>
<feature type="compositionally biased region" description="Basic and acidic residues" evidence="1">
    <location>
        <begin position="209"/>
        <end position="238"/>
    </location>
</feature>
<dbReference type="AlphaFoldDB" id="A0A9P1J2L7"/>
<evidence type="ECO:0000313" key="3">
    <source>
        <dbReference type="Proteomes" id="UP001152747"/>
    </source>
</evidence>
<feature type="region of interest" description="Disordered" evidence="1">
    <location>
        <begin position="429"/>
        <end position="455"/>
    </location>
</feature>
<evidence type="ECO:0000256" key="1">
    <source>
        <dbReference type="SAM" id="MobiDB-lite"/>
    </source>
</evidence>
<dbReference type="OrthoDB" id="5856197at2759"/>
<feature type="region of interest" description="Disordered" evidence="1">
    <location>
        <begin position="144"/>
        <end position="326"/>
    </location>
</feature>
<gene>
    <name evidence="2" type="ORF">CAMP_LOCUS18179</name>
</gene>
<feature type="compositionally biased region" description="Acidic residues" evidence="1">
    <location>
        <begin position="432"/>
        <end position="447"/>
    </location>
</feature>
<feature type="compositionally biased region" description="Polar residues" evidence="1">
    <location>
        <begin position="634"/>
        <end position="647"/>
    </location>
</feature>
<feature type="region of interest" description="Disordered" evidence="1">
    <location>
        <begin position="674"/>
        <end position="694"/>
    </location>
</feature>